<evidence type="ECO:0000313" key="2">
    <source>
        <dbReference type="EnsemblMetazoa" id="ACHR008622-PA"/>
    </source>
</evidence>
<keyword evidence="3" id="KW-1185">Reference proteome</keyword>
<accession>A0A182KCY5</accession>
<feature type="region of interest" description="Disordered" evidence="1">
    <location>
        <begin position="46"/>
        <end position="66"/>
    </location>
</feature>
<name>A0A182KCY5_9DIPT</name>
<evidence type="ECO:0000313" key="3">
    <source>
        <dbReference type="Proteomes" id="UP000075881"/>
    </source>
</evidence>
<dbReference type="AlphaFoldDB" id="A0A182KCY5"/>
<sequence length="94" mass="8921">MHGSDGFGPAVGTVGGGRVGGGSVGGGSVIGGWAVVGAGVGPVGGHVRPGMHGGSHGIVGSQHALPGQSHTMSMELKCKPGGQLCSHANPLLHL</sequence>
<reference evidence="2" key="2">
    <citation type="submission" date="2020-05" db="UniProtKB">
        <authorList>
            <consortium name="EnsemblMetazoa"/>
        </authorList>
    </citation>
    <scope>IDENTIFICATION</scope>
    <source>
        <strain evidence="2">ACHKN1017</strain>
    </source>
</reference>
<protein>
    <submittedName>
        <fullName evidence="2">Uncharacterized protein</fullName>
    </submittedName>
</protein>
<evidence type="ECO:0000256" key="1">
    <source>
        <dbReference type="SAM" id="MobiDB-lite"/>
    </source>
</evidence>
<reference evidence="3" key="1">
    <citation type="submission" date="2013-03" db="EMBL/GenBank/DDBJ databases">
        <title>The Genome Sequence of Anopheles christyi ACHKN1017.</title>
        <authorList>
            <consortium name="The Broad Institute Genomics Platform"/>
            <person name="Neafsey D.E."/>
            <person name="Besansky N."/>
            <person name="Walker B."/>
            <person name="Young S.K."/>
            <person name="Zeng Q."/>
            <person name="Gargeya S."/>
            <person name="Fitzgerald M."/>
            <person name="Haas B."/>
            <person name="Abouelleil A."/>
            <person name="Allen A.W."/>
            <person name="Alvarado L."/>
            <person name="Arachchi H.M."/>
            <person name="Berlin A.M."/>
            <person name="Chapman S.B."/>
            <person name="Gainer-Dewar J."/>
            <person name="Goldberg J."/>
            <person name="Griggs A."/>
            <person name="Gujja S."/>
            <person name="Hansen M."/>
            <person name="Howarth C."/>
            <person name="Imamovic A."/>
            <person name="Ireland A."/>
            <person name="Larimer J."/>
            <person name="McCowan C."/>
            <person name="Murphy C."/>
            <person name="Pearson M."/>
            <person name="Poon T.W."/>
            <person name="Priest M."/>
            <person name="Roberts A."/>
            <person name="Saif S."/>
            <person name="Shea T."/>
            <person name="Sisk P."/>
            <person name="Sykes S."/>
            <person name="Wortman J."/>
            <person name="Nusbaum C."/>
            <person name="Birren B."/>
        </authorList>
    </citation>
    <scope>NUCLEOTIDE SEQUENCE [LARGE SCALE GENOMIC DNA]</scope>
    <source>
        <strain evidence="3">ACHKN1017</strain>
    </source>
</reference>
<dbReference type="Proteomes" id="UP000075881">
    <property type="component" value="Unassembled WGS sequence"/>
</dbReference>
<dbReference type="EnsemblMetazoa" id="ACHR008622-RA">
    <property type="protein sequence ID" value="ACHR008622-PA"/>
    <property type="gene ID" value="ACHR008622"/>
</dbReference>
<proteinExistence type="predicted"/>
<dbReference type="VEuPathDB" id="VectorBase:ACHR008622"/>
<organism evidence="2 3">
    <name type="scientific">Anopheles christyi</name>
    <dbReference type="NCBI Taxonomy" id="43041"/>
    <lineage>
        <taxon>Eukaryota</taxon>
        <taxon>Metazoa</taxon>
        <taxon>Ecdysozoa</taxon>
        <taxon>Arthropoda</taxon>
        <taxon>Hexapoda</taxon>
        <taxon>Insecta</taxon>
        <taxon>Pterygota</taxon>
        <taxon>Neoptera</taxon>
        <taxon>Endopterygota</taxon>
        <taxon>Diptera</taxon>
        <taxon>Nematocera</taxon>
        <taxon>Culicoidea</taxon>
        <taxon>Culicidae</taxon>
        <taxon>Anophelinae</taxon>
        <taxon>Anopheles</taxon>
    </lineage>
</organism>